<keyword evidence="6" id="KW-0067">ATP-binding</keyword>
<feature type="domain" description="Protein kinase" evidence="7">
    <location>
        <begin position="1"/>
        <end position="161"/>
    </location>
</feature>
<dbReference type="InterPro" id="IPR011009">
    <property type="entry name" value="Kinase-like_dom_sf"/>
</dbReference>
<evidence type="ECO:0000256" key="4">
    <source>
        <dbReference type="ARBA" id="ARBA00022741"/>
    </source>
</evidence>
<dbReference type="SUPFAM" id="SSF56112">
    <property type="entry name" value="Protein kinase-like (PK-like)"/>
    <property type="match status" value="1"/>
</dbReference>
<feature type="domain" description="AGC-kinase C-terminal" evidence="8">
    <location>
        <begin position="162"/>
        <end position="231"/>
    </location>
</feature>
<dbReference type="OrthoDB" id="6413613at2759"/>
<keyword evidence="1" id="KW-0723">Serine/threonine-protein kinase</keyword>
<dbReference type="PROSITE" id="PS50011">
    <property type="entry name" value="PROTEIN_KINASE_DOM"/>
    <property type="match status" value="1"/>
</dbReference>
<dbReference type="Gene3D" id="1.10.510.10">
    <property type="entry name" value="Transferase(Phosphotransferase) domain 1"/>
    <property type="match status" value="1"/>
</dbReference>
<dbReference type="InterPro" id="IPR000719">
    <property type="entry name" value="Prot_kinase_dom"/>
</dbReference>
<sequence length="245" mass="27999">MLSESFYAAEVILALEYLHKEGIIYRDLKPDNILLDAEGHVKLVDFGLCKEEIYDGCITYSFCGTIDYMAPEIISRNGHGKAADWWSLGTLMYTMLTGNAPFCSENKQNLMKMILKQKVFYPRYISEDARDLMQKLMKRRVNKRLGSGPNDAEPIKKHPFFQNVNWDDLLAKKVVPPYKPELTSKDDVSHFDKECTQKVVPDSTDDSLVSCNSNPFKGFSFEVPVIRNFLKKVETLSPEINHLGT</sequence>
<dbReference type="Pfam" id="PF00433">
    <property type="entry name" value="Pkinase_C"/>
    <property type="match status" value="1"/>
</dbReference>
<gene>
    <name evidence="9" type="primary">RPS6KB1</name>
    <name evidence="9" type="ORF">TNIN_378451</name>
</gene>
<comment type="caution">
    <text evidence="9">The sequence shown here is derived from an EMBL/GenBank/DDBJ whole genome shotgun (WGS) entry which is preliminary data.</text>
</comment>
<dbReference type="PROSITE" id="PS51285">
    <property type="entry name" value="AGC_KINASE_CTER"/>
    <property type="match status" value="1"/>
</dbReference>
<keyword evidence="10" id="KW-1185">Reference proteome</keyword>
<dbReference type="Pfam" id="PF00069">
    <property type="entry name" value="Pkinase"/>
    <property type="match status" value="1"/>
</dbReference>
<dbReference type="FunFam" id="1.10.510.10:FF:000210">
    <property type="entry name" value="Non-specific serine/threonine protein kinase"/>
    <property type="match status" value="1"/>
</dbReference>
<dbReference type="SMART" id="SM00220">
    <property type="entry name" value="S_TKc"/>
    <property type="match status" value="1"/>
</dbReference>
<dbReference type="PROSITE" id="PS00108">
    <property type="entry name" value="PROTEIN_KINASE_ST"/>
    <property type="match status" value="1"/>
</dbReference>
<dbReference type="GO" id="GO:0005524">
    <property type="term" value="F:ATP binding"/>
    <property type="evidence" value="ECO:0007669"/>
    <property type="project" value="UniProtKB-KW"/>
</dbReference>
<dbReference type="InterPro" id="IPR000961">
    <property type="entry name" value="AGC-kinase_C"/>
</dbReference>
<evidence type="ECO:0000313" key="10">
    <source>
        <dbReference type="Proteomes" id="UP000886998"/>
    </source>
</evidence>
<evidence type="ECO:0000256" key="2">
    <source>
        <dbReference type="ARBA" id="ARBA00022553"/>
    </source>
</evidence>
<keyword evidence="3" id="KW-0808">Transferase</keyword>
<dbReference type="AlphaFoldDB" id="A0A8X7CL76"/>
<evidence type="ECO:0000256" key="6">
    <source>
        <dbReference type="ARBA" id="ARBA00022840"/>
    </source>
</evidence>
<dbReference type="PANTHER" id="PTHR24351">
    <property type="entry name" value="RIBOSOMAL PROTEIN S6 KINASE"/>
    <property type="match status" value="1"/>
</dbReference>
<evidence type="ECO:0000256" key="5">
    <source>
        <dbReference type="ARBA" id="ARBA00022777"/>
    </source>
</evidence>
<dbReference type="SMART" id="SM00133">
    <property type="entry name" value="S_TK_X"/>
    <property type="match status" value="1"/>
</dbReference>
<evidence type="ECO:0000259" key="8">
    <source>
        <dbReference type="PROSITE" id="PS51285"/>
    </source>
</evidence>
<name>A0A8X7CL76_9ARAC</name>
<dbReference type="GO" id="GO:0004674">
    <property type="term" value="F:protein serine/threonine kinase activity"/>
    <property type="evidence" value="ECO:0007669"/>
    <property type="project" value="UniProtKB-KW"/>
</dbReference>
<dbReference type="Proteomes" id="UP000886998">
    <property type="component" value="Unassembled WGS sequence"/>
</dbReference>
<evidence type="ECO:0000256" key="3">
    <source>
        <dbReference type="ARBA" id="ARBA00022679"/>
    </source>
</evidence>
<evidence type="ECO:0000259" key="7">
    <source>
        <dbReference type="PROSITE" id="PS50011"/>
    </source>
</evidence>
<accession>A0A8X7CL76</accession>
<proteinExistence type="predicted"/>
<keyword evidence="4" id="KW-0547">Nucleotide-binding</keyword>
<evidence type="ECO:0000256" key="1">
    <source>
        <dbReference type="ARBA" id="ARBA00022527"/>
    </source>
</evidence>
<keyword evidence="5 9" id="KW-0418">Kinase</keyword>
<dbReference type="EMBL" id="BMAV01019510">
    <property type="protein sequence ID" value="GFY72573.1"/>
    <property type="molecule type" value="Genomic_DNA"/>
</dbReference>
<reference evidence="9" key="1">
    <citation type="submission" date="2020-08" db="EMBL/GenBank/DDBJ databases">
        <title>Multicomponent nature underlies the extraordinary mechanical properties of spider dragline silk.</title>
        <authorList>
            <person name="Kono N."/>
            <person name="Nakamura H."/>
            <person name="Mori M."/>
            <person name="Yoshida Y."/>
            <person name="Ohtoshi R."/>
            <person name="Malay A.D."/>
            <person name="Moran D.A.P."/>
            <person name="Tomita M."/>
            <person name="Numata K."/>
            <person name="Arakawa K."/>
        </authorList>
    </citation>
    <scope>NUCLEOTIDE SEQUENCE</scope>
</reference>
<protein>
    <submittedName>
        <fullName evidence="9">Ribosomal protein S6 kinase beta-1</fullName>
    </submittedName>
</protein>
<dbReference type="InterPro" id="IPR008271">
    <property type="entry name" value="Ser/Thr_kinase_AS"/>
</dbReference>
<organism evidence="9 10">
    <name type="scientific">Trichonephila inaurata madagascariensis</name>
    <dbReference type="NCBI Taxonomy" id="2747483"/>
    <lineage>
        <taxon>Eukaryota</taxon>
        <taxon>Metazoa</taxon>
        <taxon>Ecdysozoa</taxon>
        <taxon>Arthropoda</taxon>
        <taxon>Chelicerata</taxon>
        <taxon>Arachnida</taxon>
        <taxon>Araneae</taxon>
        <taxon>Araneomorphae</taxon>
        <taxon>Entelegynae</taxon>
        <taxon>Araneoidea</taxon>
        <taxon>Nephilidae</taxon>
        <taxon>Trichonephila</taxon>
        <taxon>Trichonephila inaurata</taxon>
    </lineage>
</organism>
<dbReference type="InterPro" id="IPR017892">
    <property type="entry name" value="Pkinase_C"/>
</dbReference>
<keyword evidence="2" id="KW-0597">Phosphoprotein</keyword>
<evidence type="ECO:0000313" key="9">
    <source>
        <dbReference type="EMBL" id="GFY72573.1"/>
    </source>
</evidence>